<proteinExistence type="predicted"/>
<dbReference type="EMBL" id="CACRXK020033511">
    <property type="protein sequence ID" value="CAB4043916.1"/>
    <property type="molecule type" value="Genomic_DNA"/>
</dbReference>
<dbReference type="Pfam" id="PF21355">
    <property type="entry name" value="TRAF-mep_MATH"/>
    <property type="match status" value="1"/>
</dbReference>
<evidence type="ECO:0000313" key="1">
    <source>
        <dbReference type="EMBL" id="CAB4043916.1"/>
    </source>
</evidence>
<dbReference type="AlphaFoldDB" id="A0A6S7KDP4"/>
<dbReference type="InterPro" id="IPR008974">
    <property type="entry name" value="TRAF-like"/>
</dbReference>
<dbReference type="InterPro" id="IPR049342">
    <property type="entry name" value="TRAF1-6_MATH_dom"/>
</dbReference>
<organism evidence="1 2">
    <name type="scientific">Paramuricea clavata</name>
    <name type="common">Red gorgonian</name>
    <name type="synonym">Violescent sea-whip</name>
    <dbReference type="NCBI Taxonomy" id="317549"/>
    <lineage>
        <taxon>Eukaryota</taxon>
        <taxon>Metazoa</taxon>
        <taxon>Cnidaria</taxon>
        <taxon>Anthozoa</taxon>
        <taxon>Octocorallia</taxon>
        <taxon>Malacalcyonacea</taxon>
        <taxon>Plexauridae</taxon>
        <taxon>Paramuricea</taxon>
    </lineage>
</organism>
<dbReference type="PANTHER" id="PTHR10131:SF157">
    <property type="entry name" value="RECEPTOR-ASSOCIATED FACTOR, PUTATIVE-RELATED"/>
    <property type="match status" value="1"/>
</dbReference>
<dbReference type="OrthoDB" id="10668030at2759"/>
<dbReference type="PANTHER" id="PTHR10131">
    <property type="entry name" value="TNF RECEPTOR ASSOCIATED FACTOR"/>
    <property type="match status" value="1"/>
</dbReference>
<reference evidence="1" key="1">
    <citation type="submission" date="2020-04" db="EMBL/GenBank/DDBJ databases">
        <authorList>
            <person name="Alioto T."/>
            <person name="Alioto T."/>
            <person name="Gomez Garrido J."/>
        </authorList>
    </citation>
    <scope>NUCLEOTIDE SEQUENCE</scope>
    <source>
        <strain evidence="1">A484AB</strain>
    </source>
</reference>
<dbReference type="SUPFAM" id="SSF49599">
    <property type="entry name" value="TRAF domain-like"/>
    <property type="match status" value="1"/>
</dbReference>
<comment type="caution">
    <text evidence="1">The sequence shown here is derived from an EMBL/GenBank/DDBJ whole genome shotgun (WGS) entry which is preliminary data.</text>
</comment>
<protein>
    <submittedName>
        <fullName evidence="1">TNF receptor-associated factor 4-like</fullName>
    </submittedName>
</protein>
<sequence length="146" mass="16931">MWKIANFATKLAQVTSNNTYGRIESEAFFTSHGYKMKLSINLNQAPYGDAGYMGVYLKLMKSDRDGTLPWPFTKRCTFVLVDQQDDVRERQNIKKTFTPKGEEGFKRPRLRDNAGMGETQFVKYSTLHTRQYIRDDAAYIKIKVEP</sequence>
<dbReference type="Gene3D" id="2.60.210.10">
    <property type="entry name" value="Apoptosis, Tumor Necrosis Factor Receptor Associated Protein 2, Chain A"/>
    <property type="match status" value="1"/>
</dbReference>
<dbReference type="PROSITE" id="PS50144">
    <property type="entry name" value="MATH"/>
    <property type="match status" value="1"/>
</dbReference>
<keyword evidence="2" id="KW-1185">Reference proteome</keyword>
<accession>A0A6S7KDP4</accession>
<gene>
    <name evidence="1" type="ORF">PACLA_8A041820</name>
</gene>
<evidence type="ECO:0000313" key="2">
    <source>
        <dbReference type="Proteomes" id="UP001152795"/>
    </source>
</evidence>
<dbReference type="InterPro" id="IPR002083">
    <property type="entry name" value="MATH/TRAF_dom"/>
</dbReference>
<dbReference type="Proteomes" id="UP001152795">
    <property type="component" value="Unassembled WGS sequence"/>
</dbReference>
<dbReference type="GO" id="GO:0043122">
    <property type="term" value="P:regulation of canonical NF-kappaB signal transduction"/>
    <property type="evidence" value="ECO:0007669"/>
    <property type="project" value="TreeGrafter"/>
</dbReference>
<name>A0A6S7KDP4_PARCT</name>
<keyword evidence="1" id="KW-0675">Receptor</keyword>